<feature type="transmembrane region" description="Helical" evidence="1">
    <location>
        <begin position="110"/>
        <end position="131"/>
    </location>
</feature>
<dbReference type="Proteomes" id="UP000273778">
    <property type="component" value="Chromosome"/>
</dbReference>
<dbReference type="Pfam" id="PF12679">
    <property type="entry name" value="ABC2_membrane_2"/>
    <property type="match status" value="1"/>
</dbReference>
<evidence type="ECO:0000256" key="1">
    <source>
        <dbReference type="SAM" id="Phobius"/>
    </source>
</evidence>
<evidence type="ECO:0000313" key="4">
    <source>
        <dbReference type="Proteomes" id="UP000273778"/>
    </source>
</evidence>
<accession>A0A3N4EWG8</accession>
<feature type="transmembrane region" description="Helical" evidence="1">
    <location>
        <begin position="174"/>
        <end position="199"/>
    </location>
</feature>
<dbReference type="GO" id="GO:0005886">
    <property type="term" value="C:plasma membrane"/>
    <property type="evidence" value="ECO:0007669"/>
    <property type="project" value="UniProtKB-SubCell"/>
</dbReference>
<sequence length="283" mass="31283">MFTAVLAIALKEIKDNFRNRWFLFIGLMLTCLSLLITFAGSAVSGELVVADLPLLMTSLSSMCVYILPLTAILLSYDSFIGEEESGTLLLLLSYPVTRLHIILGKLLGHLWVFSCTIGWAFFLTAILVWTLTAFPIQEVVVAFIHLILSSILLTVCFVLLGYIVSLLVVEKAKAIAVLLFLWVMIVLVYDLVLLTFMVADLQGFSNAIFQVLILLNPSDLFRAIMSGVVLPDIPPQGDVVQHRGSNSMLSIAQMPIAGLYSGLLLWVSFLLIVGQQIFSRKRL</sequence>
<keyword evidence="1" id="KW-1133">Transmembrane helix</keyword>
<dbReference type="EMBL" id="RKKB01000002">
    <property type="protein sequence ID" value="RPA33364.1"/>
    <property type="molecule type" value="Genomic_DNA"/>
</dbReference>
<dbReference type="Proteomes" id="UP000278855">
    <property type="component" value="Unassembled WGS sequence"/>
</dbReference>
<reference evidence="3" key="3">
    <citation type="submission" date="2018-11" db="EMBL/GenBank/DDBJ databases">
        <authorList>
            <person name="Hwang Y.J."/>
            <person name="Hwang C.Y."/>
        </authorList>
    </citation>
    <scope>NUCLEOTIDE SEQUENCE</scope>
    <source>
        <strain evidence="3">R106</strain>
    </source>
</reference>
<gene>
    <name evidence="3" type="ORF">EGC77_08485</name>
    <name evidence="2" type="ORF">EGC80_07875</name>
</gene>
<dbReference type="AlphaFoldDB" id="A0A3N4EWG8"/>
<dbReference type="OrthoDB" id="9805862at2"/>
<protein>
    <submittedName>
        <fullName evidence="3">Copper ABC transporter permease</fullName>
    </submittedName>
</protein>
<evidence type="ECO:0000313" key="2">
    <source>
        <dbReference type="EMBL" id="AZG34844.1"/>
    </source>
</evidence>
<dbReference type="GO" id="GO:0140359">
    <property type="term" value="F:ABC-type transporter activity"/>
    <property type="evidence" value="ECO:0007669"/>
    <property type="project" value="InterPro"/>
</dbReference>
<keyword evidence="1" id="KW-0472">Membrane</keyword>
<dbReference type="KEGG" id="spsr:EGC80_07875"/>
<reference evidence="2 4" key="1">
    <citation type="submission" date="2018-11" db="EMBL/GenBank/DDBJ databases">
        <title>Shewanella sp. M2.</title>
        <authorList>
            <person name="Hwang Y.J."/>
            <person name="Hwang C.Y."/>
        </authorList>
    </citation>
    <scope>NUCLEOTIDE SEQUENCE [LARGE SCALE GENOMIC DNA]</scope>
    <source>
        <strain evidence="2 4">M2</strain>
    </source>
</reference>
<keyword evidence="1" id="KW-0812">Transmembrane</keyword>
<keyword evidence="4" id="KW-1185">Reference proteome</keyword>
<name>A0A3N4EWG8_9GAMM</name>
<reference evidence="5" key="2">
    <citation type="submission" date="2018-11" db="EMBL/GenBank/DDBJ databases">
        <title>Shewanella sp. R106.</title>
        <authorList>
            <person name="Hwang Y.J."/>
            <person name="Hwang C.Y."/>
        </authorList>
    </citation>
    <scope>NUCLEOTIDE SEQUENCE [LARGE SCALE GENOMIC DNA]</scope>
    <source>
        <strain evidence="5">R106</strain>
    </source>
</reference>
<feature type="transmembrane region" description="Helical" evidence="1">
    <location>
        <begin position="54"/>
        <end position="74"/>
    </location>
</feature>
<feature type="transmembrane region" description="Helical" evidence="1">
    <location>
        <begin position="143"/>
        <end position="168"/>
    </location>
</feature>
<dbReference type="PANTHER" id="PTHR43471:SF1">
    <property type="entry name" value="ABC TRANSPORTER PERMEASE PROTEIN NOSY-RELATED"/>
    <property type="match status" value="1"/>
</dbReference>
<dbReference type="RefSeq" id="WP_124012494.1">
    <property type="nucleotide sequence ID" value="NZ_CP034073.1"/>
</dbReference>
<organism evidence="3 5">
    <name type="scientific">Shewanella psychromarinicola</name>
    <dbReference type="NCBI Taxonomy" id="2487742"/>
    <lineage>
        <taxon>Bacteria</taxon>
        <taxon>Pseudomonadati</taxon>
        <taxon>Pseudomonadota</taxon>
        <taxon>Gammaproteobacteria</taxon>
        <taxon>Alteromonadales</taxon>
        <taxon>Shewanellaceae</taxon>
        <taxon>Shewanella</taxon>
    </lineage>
</organism>
<feature type="transmembrane region" description="Helical" evidence="1">
    <location>
        <begin position="250"/>
        <end position="273"/>
    </location>
</feature>
<proteinExistence type="predicted"/>
<dbReference type="PANTHER" id="PTHR43471">
    <property type="entry name" value="ABC TRANSPORTER PERMEASE"/>
    <property type="match status" value="1"/>
</dbReference>
<evidence type="ECO:0000313" key="5">
    <source>
        <dbReference type="Proteomes" id="UP000278855"/>
    </source>
</evidence>
<evidence type="ECO:0000313" key="3">
    <source>
        <dbReference type="EMBL" id="RPA33364.1"/>
    </source>
</evidence>
<dbReference type="EMBL" id="CP034073">
    <property type="protein sequence ID" value="AZG34844.1"/>
    <property type="molecule type" value="Genomic_DNA"/>
</dbReference>
<feature type="transmembrane region" description="Helical" evidence="1">
    <location>
        <begin position="21"/>
        <end position="42"/>
    </location>
</feature>